<evidence type="ECO:0000313" key="2">
    <source>
        <dbReference type="EMBL" id="GAA4703424.1"/>
    </source>
</evidence>
<reference evidence="3" key="1">
    <citation type="journal article" date="2019" name="Int. J. Syst. Evol. Microbiol.">
        <title>The Global Catalogue of Microorganisms (GCM) 10K type strain sequencing project: providing services to taxonomists for standard genome sequencing and annotation.</title>
        <authorList>
            <consortium name="The Broad Institute Genomics Platform"/>
            <consortium name="The Broad Institute Genome Sequencing Center for Infectious Disease"/>
            <person name="Wu L."/>
            <person name="Ma J."/>
        </authorList>
    </citation>
    <scope>NUCLEOTIDE SEQUENCE [LARGE SCALE GENOMIC DNA]</scope>
    <source>
        <strain evidence="3">JCM 17975</strain>
    </source>
</reference>
<comment type="caution">
    <text evidence="2">The sequence shown here is derived from an EMBL/GenBank/DDBJ whole genome shotgun (WGS) entry which is preliminary data.</text>
</comment>
<dbReference type="Proteomes" id="UP001500843">
    <property type="component" value="Unassembled WGS sequence"/>
</dbReference>
<gene>
    <name evidence="2" type="ORF">GCM10023198_25980</name>
</gene>
<evidence type="ECO:0000259" key="1">
    <source>
        <dbReference type="PROSITE" id="PS50943"/>
    </source>
</evidence>
<dbReference type="EMBL" id="BAABHM010000011">
    <property type="protein sequence ID" value="GAA4703424.1"/>
    <property type="molecule type" value="Genomic_DNA"/>
</dbReference>
<dbReference type="Gene3D" id="1.10.260.40">
    <property type="entry name" value="lambda repressor-like DNA-binding domains"/>
    <property type="match status" value="1"/>
</dbReference>
<evidence type="ECO:0000313" key="3">
    <source>
        <dbReference type="Proteomes" id="UP001500843"/>
    </source>
</evidence>
<dbReference type="CDD" id="cd00093">
    <property type="entry name" value="HTH_XRE"/>
    <property type="match status" value="1"/>
</dbReference>
<dbReference type="InterPro" id="IPR001387">
    <property type="entry name" value="Cro/C1-type_HTH"/>
</dbReference>
<dbReference type="InterPro" id="IPR010982">
    <property type="entry name" value="Lambda_DNA-bd_dom_sf"/>
</dbReference>
<sequence length="115" mass="12136">MLGERIARLAGNAGLSEDALANETGLGHSAVSRIVSGQQEPKASELLALSRALAVPYAELIEKAPLGERVRVTAHTAHPDGVDLSAIRARLVTYLRIAAHLDIPKAPAMRGPSNR</sequence>
<proteinExistence type="predicted"/>
<accession>A0ABP8XBF3</accession>
<protein>
    <recommendedName>
        <fullName evidence="1">HTH cro/C1-type domain-containing protein</fullName>
    </recommendedName>
</protein>
<dbReference type="PROSITE" id="PS50943">
    <property type="entry name" value="HTH_CROC1"/>
    <property type="match status" value="1"/>
</dbReference>
<organism evidence="2 3">
    <name type="scientific">Promicromonospora umidemergens</name>
    <dbReference type="NCBI Taxonomy" id="629679"/>
    <lineage>
        <taxon>Bacteria</taxon>
        <taxon>Bacillati</taxon>
        <taxon>Actinomycetota</taxon>
        <taxon>Actinomycetes</taxon>
        <taxon>Micrococcales</taxon>
        <taxon>Promicromonosporaceae</taxon>
        <taxon>Promicromonospora</taxon>
    </lineage>
</organism>
<dbReference type="SMART" id="SM00530">
    <property type="entry name" value="HTH_XRE"/>
    <property type="match status" value="1"/>
</dbReference>
<keyword evidence="3" id="KW-1185">Reference proteome</keyword>
<feature type="domain" description="HTH cro/C1-type" evidence="1">
    <location>
        <begin position="6"/>
        <end position="60"/>
    </location>
</feature>
<name>A0ABP8XBF3_9MICO</name>
<dbReference type="SUPFAM" id="SSF47413">
    <property type="entry name" value="lambda repressor-like DNA-binding domains"/>
    <property type="match status" value="1"/>
</dbReference>
<dbReference type="Pfam" id="PF13560">
    <property type="entry name" value="HTH_31"/>
    <property type="match status" value="1"/>
</dbReference>